<evidence type="ECO:0000313" key="4">
    <source>
        <dbReference type="Proteomes" id="UP000789595"/>
    </source>
</evidence>
<sequence>MRLKAHALPPPPRRRRAAVAAAAAAPPTPQNKEPEPRPSLVMRPTPGLRKHDVVVEDRTRHTTYTRDLGNGLTLGGSWAAKEARLLELEQANANLQVRCAHAEARAEAPSAQNERLRMRSQLRAAQENSRMATEDALAAHFMKNVSRHEARIANACSDQCTRRLAETAARLTHSEHEVVDLLKAKTALETKCGRLEKLWETERKGRDVLDHARAQKEKHVCVLLKERDRLEREVKALRRKSETPTPRKTAAPVTPTDLPSPVKMAALSPPRPLRVATPSPQKDALELLEGEGTPAKQQTPRPARALDLQAAALRKYRTRDVERKKELAKLQAQLKRAEAKNKELQVRYGNRPAARRPRTAVY</sequence>
<dbReference type="Proteomes" id="UP000789595">
    <property type="component" value="Unassembled WGS sequence"/>
</dbReference>
<dbReference type="EMBL" id="CAKKNE010000003">
    <property type="protein sequence ID" value="CAH0370551.1"/>
    <property type="molecule type" value="Genomic_DNA"/>
</dbReference>
<comment type="caution">
    <text evidence="3">The sequence shown here is derived from an EMBL/GenBank/DDBJ whole genome shotgun (WGS) entry which is preliminary data.</text>
</comment>
<accession>A0A8J2SGU9</accession>
<dbReference type="OrthoDB" id="10683403at2759"/>
<proteinExistence type="predicted"/>
<name>A0A8J2SGU9_9STRA</name>
<evidence type="ECO:0000256" key="2">
    <source>
        <dbReference type="SAM" id="MobiDB-lite"/>
    </source>
</evidence>
<reference evidence="3" key="1">
    <citation type="submission" date="2021-11" db="EMBL/GenBank/DDBJ databases">
        <authorList>
            <consortium name="Genoscope - CEA"/>
            <person name="William W."/>
        </authorList>
    </citation>
    <scope>NUCLEOTIDE SEQUENCE</scope>
</reference>
<evidence type="ECO:0000313" key="3">
    <source>
        <dbReference type="EMBL" id="CAH0370551.1"/>
    </source>
</evidence>
<keyword evidence="4" id="KW-1185">Reference proteome</keyword>
<dbReference type="AlphaFoldDB" id="A0A8J2SGU9"/>
<keyword evidence="1" id="KW-0175">Coiled coil</keyword>
<organism evidence="3 4">
    <name type="scientific">Pelagomonas calceolata</name>
    <dbReference type="NCBI Taxonomy" id="35677"/>
    <lineage>
        <taxon>Eukaryota</taxon>
        <taxon>Sar</taxon>
        <taxon>Stramenopiles</taxon>
        <taxon>Ochrophyta</taxon>
        <taxon>Pelagophyceae</taxon>
        <taxon>Pelagomonadales</taxon>
        <taxon>Pelagomonadaceae</taxon>
        <taxon>Pelagomonas</taxon>
    </lineage>
</organism>
<gene>
    <name evidence="3" type="ORF">PECAL_3P04470</name>
</gene>
<protein>
    <submittedName>
        <fullName evidence="3">Uncharacterized protein</fullName>
    </submittedName>
</protein>
<evidence type="ECO:0000256" key="1">
    <source>
        <dbReference type="SAM" id="Coils"/>
    </source>
</evidence>
<feature type="region of interest" description="Disordered" evidence="2">
    <location>
        <begin position="236"/>
        <end position="280"/>
    </location>
</feature>
<feature type="coiled-coil region" evidence="1">
    <location>
        <begin position="320"/>
        <end position="347"/>
    </location>
</feature>
<feature type="region of interest" description="Disordered" evidence="2">
    <location>
        <begin position="1"/>
        <end position="45"/>
    </location>
</feature>